<sequence>MASYEWESFTIGQNQTIQDIVAAASKASELLTANMALAKTGLQLASAFLMGVVNPKVLLLNAIADEVDKFTADFQGTGFHVIEITPTGKEVLPKDADGNPIKLALGSAAIAANYTAAAAAGLTEEFAAWTKEFLGEDDPANLKKTTYL</sequence>
<evidence type="ECO:0000313" key="1">
    <source>
        <dbReference type="EMBL" id="SVD89321.1"/>
    </source>
</evidence>
<feature type="non-terminal residue" evidence="1">
    <location>
        <position position="148"/>
    </location>
</feature>
<dbReference type="EMBL" id="UINC01180231">
    <property type="protein sequence ID" value="SVD89321.1"/>
    <property type="molecule type" value="Genomic_DNA"/>
</dbReference>
<reference evidence="1" key="1">
    <citation type="submission" date="2018-05" db="EMBL/GenBank/DDBJ databases">
        <authorList>
            <person name="Lanie J.A."/>
            <person name="Ng W.-L."/>
            <person name="Kazmierczak K.M."/>
            <person name="Andrzejewski T.M."/>
            <person name="Davidsen T.M."/>
            <person name="Wayne K.J."/>
            <person name="Tettelin H."/>
            <person name="Glass J.I."/>
            <person name="Rusch D."/>
            <person name="Podicherti R."/>
            <person name="Tsui H.-C.T."/>
            <person name="Winkler M.E."/>
        </authorList>
    </citation>
    <scope>NUCLEOTIDE SEQUENCE</scope>
</reference>
<name>A0A382Z1L3_9ZZZZ</name>
<accession>A0A382Z1L3</accession>
<protein>
    <submittedName>
        <fullName evidence="1">Uncharacterized protein</fullName>
    </submittedName>
</protein>
<dbReference type="AlphaFoldDB" id="A0A382Z1L3"/>
<gene>
    <name evidence="1" type="ORF">METZ01_LOCUS442175</name>
</gene>
<organism evidence="1">
    <name type="scientific">marine metagenome</name>
    <dbReference type="NCBI Taxonomy" id="408172"/>
    <lineage>
        <taxon>unclassified sequences</taxon>
        <taxon>metagenomes</taxon>
        <taxon>ecological metagenomes</taxon>
    </lineage>
</organism>
<proteinExistence type="predicted"/>